<evidence type="ECO:0000256" key="1">
    <source>
        <dbReference type="ARBA" id="ARBA00004781"/>
    </source>
</evidence>
<accession>A0A0A0DFZ9</accession>
<evidence type="ECO:0000256" key="2">
    <source>
        <dbReference type="ARBA" id="ARBA00010944"/>
    </source>
</evidence>
<proteinExistence type="inferred from homology"/>
<organism evidence="8 9">
    <name type="scientific">Inquilinus limosus MP06</name>
    <dbReference type="NCBI Taxonomy" id="1398085"/>
    <lineage>
        <taxon>Bacteria</taxon>
        <taxon>Pseudomonadati</taxon>
        <taxon>Pseudomonadota</taxon>
        <taxon>Alphaproteobacteria</taxon>
        <taxon>Rhodospirillales</taxon>
        <taxon>Rhodospirillaceae</taxon>
        <taxon>Inquilinus</taxon>
    </lineage>
</organism>
<protein>
    <recommendedName>
        <fullName evidence="4 6">dTDP-4-dehydrorhamnose reductase</fullName>
        <ecNumber evidence="3 6">1.1.1.133</ecNumber>
    </recommendedName>
</protein>
<dbReference type="InterPro" id="IPR005913">
    <property type="entry name" value="dTDP_dehydrorham_reduct"/>
</dbReference>
<dbReference type="PANTHER" id="PTHR10491">
    <property type="entry name" value="DTDP-4-DEHYDRORHAMNOSE REDUCTASE"/>
    <property type="match status" value="1"/>
</dbReference>
<dbReference type="GO" id="GO:0019305">
    <property type="term" value="P:dTDP-rhamnose biosynthetic process"/>
    <property type="evidence" value="ECO:0007669"/>
    <property type="project" value="UniProtKB-UniPathway"/>
</dbReference>
<dbReference type="RefSeq" id="WP_034831257.1">
    <property type="nucleotide sequence ID" value="NZ_JANX01000008.1"/>
</dbReference>
<dbReference type="SUPFAM" id="SSF51735">
    <property type="entry name" value="NAD(P)-binding Rossmann-fold domains"/>
    <property type="match status" value="1"/>
</dbReference>
<evidence type="ECO:0000256" key="4">
    <source>
        <dbReference type="ARBA" id="ARBA00017099"/>
    </source>
</evidence>
<reference evidence="8 9" key="1">
    <citation type="submission" date="2014-01" db="EMBL/GenBank/DDBJ databases">
        <title>Genome sequence determination for a cystic fibrosis isolate, Inquilinus limosus.</title>
        <authorList>
            <person name="Pino M."/>
            <person name="Di Conza J."/>
            <person name="Gutkind G."/>
        </authorList>
    </citation>
    <scope>NUCLEOTIDE SEQUENCE [LARGE SCALE GENOMIC DNA]</scope>
    <source>
        <strain evidence="8 9">MP06</strain>
    </source>
</reference>
<feature type="domain" description="RmlD-like substrate binding" evidence="7">
    <location>
        <begin position="1"/>
        <end position="282"/>
    </location>
</feature>
<evidence type="ECO:0000313" key="8">
    <source>
        <dbReference type="EMBL" id="KGM35867.1"/>
    </source>
</evidence>
<evidence type="ECO:0000256" key="3">
    <source>
        <dbReference type="ARBA" id="ARBA00012929"/>
    </source>
</evidence>
<dbReference type="GO" id="GO:0005829">
    <property type="term" value="C:cytosol"/>
    <property type="evidence" value="ECO:0007669"/>
    <property type="project" value="TreeGrafter"/>
</dbReference>
<name>A0A0A0DFZ9_9PROT</name>
<comment type="caution">
    <text evidence="8">The sequence shown here is derived from an EMBL/GenBank/DDBJ whole genome shotgun (WGS) entry which is preliminary data.</text>
</comment>
<comment type="catalytic activity">
    <reaction evidence="5 6">
        <text>dTDP-beta-L-rhamnose + NADP(+) = dTDP-4-dehydro-beta-L-rhamnose + NADPH + H(+)</text>
        <dbReference type="Rhea" id="RHEA:21796"/>
        <dbReference type="ChEBI" id="CHEBI:15378"/>
        <dbReference type="ChEBI" id="CHEBI:57510"/>
        <dbReference type="ChEBI" id="CHEBI:57783"/>
        <dbReference type="ChEBI" id="CHEBI:58349"/>
        <dbReference type="ChEBI" id="CHEBI:62830"/>
        <dbReference type="EC" id="1.1.1.133"/>
    </reaction>
</comment>
<evidence type="ECO:0000259" key="7">
    <source>
        <dbReference type="Pfam" id="PF04321"/>
    </source>
</evidence>
<dbReference type="NCBIfam" id="TIGR01214">
    <property type="entry name" value="rmlD"/>
    <property type="match status" value="1"/>
</dbReference>
<gene>
    <name evidence="8" type="ORF">P409_01945</name>
</gene>
<dbReference type="AlphaFoldDB" id="A0A0A0DFZ9"/>
<dbReference type="InterPro" id="IPR029903">
    <property type="entry name" value="RmlD-like-bd"/>
</dbReference>
<dbReference type="UniPathway" id="UPA00124"/>
<dbReference type="Gene3D" id="3.40.50.720">
    <property type="entry name" value="NAD(P)-binding Rossmann-like Domain"/>
    <property type="match status" value="1"/>
</dbReference>
<dbReference type="EC" id="1.1.1.133" evidence="3 6"/>
<evidence type="ECO:0000256" key="6">
    <source>
        <dbReference type="RuleBase" id="RU364082"/>
    </source>
</evidence>
<keyword evidence="6" id="KW-0560">Oxidoreductase</keyword>
<evidence type="ECO:0000313" key="9">
    <source>
        <dbReference type="Proteomes" id="UP000029995"/>
    </source>
</evidence>
<comment type="pathway">
    <text evidence="1 6">Carbohydrate biosynthesis; dTDP-L-rhamnose biosynthesis.</text>
</comment>
<sequence length="284" mass="29581">MTLVIFGAGGQVGRELAELARAQGLDIRALARAEVDITDAAAVAEAVRGADFVANCAAYTAVDKAEAERDRAFAVNATAPGVIARACAGAGAALLHISTDYVFRGDGDRPWREDDPIAPLSVYGESKAAGEAAVRAALPRHVILRTAWVFAADGHNFVRTMLRLGAERPELRIVADQHGGPTPAAAIAAAILAIRGQALAPGFDGWGTFHFAGAPATTWHDFAAAIFAATGRPGPVLHAIATADYPTPARRPSNSVLDCGKIGRVFGLGQPDWRSALSAMVRTQ</sequence>
<dbReference type="EMBL" id="JANX01000008">
    <property type="protein sequence ID" value="KGM35867.1"/>
    <property type="molecule type" value="Genomic_DNA"/>
</dbReference>
<comment type="function">
    <text evidence="6">Catalyzes the reduction of dTDP-6-deoxy-L-lyxo-4-hexulose to yield dTDP-L-rhamnose.</text>
</comment>
<comment type="cofactor">
    <cofactor evidence="6">
        <name>Mg(2+)</name>
        <dbReference type="ChEBI" id="CHEBI:18420"/>
    </cofactor>
    <text evidence="6">Binds 1 Mg(2+) ion per monomer.</text>
</comment>
<keyword evidence="6" id="KW-0521">NADP</keyword>
<dbReference type="Pfam" id="PF04321">
    <property type="entry name" value="RmlD_sub_bind"/>
    <property type="match status" value="1"/>
</dbReference>
<evidence type="ECO:0000256" key="5">
    <source>
        <dbReference type="ARBA" id="ARBA00048200"/>
    </source>
</evidence>
<dbReference type="Proteomes" id="UP000029995">
    <property type="component" value="Unassembled WGS sequence"/>
</dbReference>
<dbReference type="OrthoDB" id="9803892at2"/>
<dbReference type="GO" id="GO:0008831">
    <property type="term" value="F:dTDP-4-dehydrorhamnose reductase activity"/>
    <property type="evidence" value="ECO:0007669"/>
    <property type="project" value="UniProtKB-EC"/>
</dbReference>
<dbReference type="Gene3D" id="3.90.25.10">
    <property type="entry name" value="UDP-galactose 4-epimerase, domain 1"/>
    <property type="match status" value="1"/>
</dbReference>
<comment type="similarity">
    <text evidence="2 6">Belongs to the dTDP-4-dehydrorhamnose reductase family.</text>
</comment>
<dbReference type="CDD" id="cd05254">
    <property type="entry name" value="dTDP_HR_like_SDR_e"/>
    <property type="match status" value="1"/>
</dbReference>
<dbReference type="PANTHER" id="PTHR10491:SF4">
    <property type="entry name" value="METHIONINE ADENOSYLTRANSFERASE 2 SUBUNIT BETA"/>
    <property type="match status" value="1"/>
</dbReference>
<dbReference type="InterPro" id="IPR036291">
    <property type="entry name" value="NAD(P)-bd_dom_sf"/>
</dbReference>